<gene>
    <name evidence="2" type="ORF">M427DRAFT_47243</name>
</gene>
<evidence type="ECO:0000313" key="3">
    <source>
        <dbReference type="Proteomes" id="UP000070544"/>
    </source>
</evidence>
<dbReference type="PRINTS" id="PR01217">
    <property type="entry name" value="PRICHEXTENSN"/>
</dbReference>
<accession>A0A139A4S9</accession>
<feature type="compositionally biased region" description="Basic residues" evidence="1">
    <location>
        <begin position="1"/>
        <end position="10"/>
    </location>
</feature>
<feature type="region of interest" description="Disordered" evidence="1">
    <location>
        <begin position="1"/>
        <end position="292"/>
    </location>
</feature>
<feature type="compositionally biased region" description="Basic and acidic residues" evidence="1">
    <location>
        <begin position="19"/>
        <end position="75"/>
    </location>
</feature>
<keyword evidence="3" id="KW-1185">Reference proteome</keyword>
<feature type="compositionally biased region" description="Pro residues" evidence="1">
    <location>
        <begin position="142"/>
        <end position="233"/>
    </location>
</feature>
<organism evidence="2 3">
    <name type="scientific">Gonapodya prolifera (strain JEL478)</name>
    <name type="common">Monoblepharis prolifera</name>
    <dbReference type="NCBI Taxonomy" id="1344416"/>
    <lineage>
        <taxon>Eukaryota</taxon>
        <taxon>Fungi</taxon>
        <taxon>Fungi incertae sedis</taxon>
        <taxon>Chytridiomycota</taxon>
        <taxon>Chytridiomycota incertae sedis</taxon>
        <taxon>Monoblepharidomycetes</taxon>
        <taxon>Monoblepharidales</taxon>
        <taxon>Gonapodyaceae</taxon>
        <taxon>Gonapodya</taxon>
    </lineage>
</organism>
<proteinExistence type="predicted"/>
<dbReference type="EMBL" id="KQ965803">
    <property type="protein sequence ID" value="KXS11393.1"/>
    <property type="molecule type" value="Genomic_DNA"/>
</dbReference>
<name>A0A139A4S9_GONPJ</name>
<feature type="compositionally biased region" description="Pro residues" evidence="1">
    <location>
        <begin position="91"/>
        <end position="132"/>
    </location>
</feature>
<protein>
    <submittedName>
        <fullName evidence="2">Uncharacterized protein</fullName>
    </submittedName>
</protein>
<dbReference type="Proteomes" id="UP000070544">
    <property type="component" value="Unassembled WGS sequence"/>
</dbReference>
<evidence type="ECO:0000313" key="2">
    <source>
        <dbReference type="EMBL" id="KXS11393.1"/>
    </source>
</evidence>
<reference evidence="2 3" key="1">
    <citation type="journal article" date="2015" name="Genome Biol. Evol.">
        <title>Phylogenomic analyses indicate that early fungi evolved digesting cell walls of algal ancestors of land plants.</title>
        <authorList>
            <person name="Chang Y."/>
            <person name="Wang S."/>
            <person name="Sekimoto S."/>
            <person name="Aerts A.L."/>
            <person name="Choi C."/>
            <person name="Clum A."/>
            <person name="LaButti K.M."/>
            <person name="Lindquist E.A."/>
            <person name="Yee Ngan C."/>
            <person name="Ohm R.A."/>
            <person name="Salamov A.A."/>
            <person name="Grigoriev I.V."/>
            <person name="Spatafora J.W."/>
            <person name="Berbee M.L."/>
        </authorList>
    </citation>
    <scope>NUCLEOTIDE SEQUENCE [LARGE SCALE GENOMIC DNA]</scope>
    <source>
        <strain evidence="2 3">JEL478</strain>
    </source>
</reference>
<sequence>MPRSRSRSPPRRLPPGLRRPGDRSMSSRREQDRDRAVPRDERRDRDEDRCERDRGEGRRDRDRCDRSRRAEEMSRSPRRPPTASHRTPPQHTLPPPPTRTDAPPPPQIAIAAPPPHTPVLPPPQRQTPPPSPRSAAPTPQQSEPPGPPPRSAAPPPKHHTLPPPPPRSAAPPPKHHTLPPPPPRTAAPPPQQRAPHPPPPRSAAPPPKNHNTPPPPLPVPPPPPQSLAPPPRLRPSLAAAAGRYHPYRTPARPLPSATLSRLRPPAPNRSQPSSLGGGGARPLSNGLPDTSRREYVRGLLDPGYDRYYPQHVDRPLGEALELGLVKGLCDVRGEVVRVQPKGEMHMMTLGNVTVTNPKNGATAWPDHLNILDFDVIKPIFEKKEGDQVFVQGTVVSYHVLIKCLLMWRWGISGPFGTHNG</sequence>
<dbReference type="AlphaFoldDB" id="A0A139A4S9"/>
<dbReference type="OMA" id="PPKHHTL"/>
<evidence type="ECO:0000256" key="1">
    <source>
        <dbReference type="SAM" id="MobiDB-lite"/>
    </source>
</evidence>